<accession>A0A0W8FLC0</accession>
<name>A0A0W8FLC0_9ZZZZ</name>
<organism evidence="1">
    <name type="scientific">hydrocarbon metagenome</name>
    <dbReference type="NCBI Taxonomy" id="938273"/>
    <lineage>
        <taxon>unclassified sequences</taxon>
        <taxon>metagenomes</taxon>
        <taxon>ecological metagenomes</taxon>
    </lineage>
</organism>
<comment type="caution">
    <text evidence="1">The sequence shown here is derived from an EMBL/GenBank/DDBJ whole genome shotgun (WGS) entry which is preliminary data.</text>
</comment>
<reference evidence="1" key="1">
    <citation type="journal article" date="2015" name="Proc. Natl. Acad. Sci. U.S.A.">
        <title>Networks of energetic and metabolic interactions define dynamics in microbial communities.</title>
        <authorList>
            <person name="Embree M."/>
            <person name="Liu J.K."/>
            <person name="Al-Bassam M.M."/>
            <person name="Zengler K."/>
        </authorList>
    </citation>
    <scope>NUCLEOTIDE SEQUENCE</scope>
</reference>
<dbReference type="EMBL" id="LNQE01001099">
    <property type="protein sequence ID" value="KUG21107.1"/>
    <property type="molecule type" value="Genomic_DNA"/>
</dbReference>
<evidence type="ECO:0000313" key="1">
    <source>
        <dbReference type="EMBL" id="KUG21107.1"/>
    </source>
</evidence>
<gene>
    <name evidence="1" type="ORF">ASZ90_009136</name>
</gene>
<protein>
    <submittedName>
        <fullName evidence="1">Uncharacterized protein</fullName>
    </submittedName>
</protein>
<dbReference type="AlphaFoldDB" id="A0A0W8FLC0"/>
<sequence>MRAMHAASGIPEGLLPQTRRVNCAVPTRWRGDRHRMILPSEVPVPDPHRR</sequence>
<proteinExistence type="predicted"/>